<feature type="transmembrane region" description="Helical" evidence="1">
    <location>
        <begin position="304"/>
        <end position="325"/>
    </location>
</feature>
<feature type="transmembrane region" description="Helical" evidence="1">
    <location>
        <begin position="101"/>
        <end position="116"/>
    </location>
</feature>
<dbReference type="STRING" id="546275.FUSPEROL_00997"/>
<evidence type="ECO:0000313" key="2">
    <source>
        <dbReference type="EMBL" id="EFE87073.1"/>
    </source>
</evidence>
<keyword evidence="1" id="KW-0472">Membrane</keyword>
<comment type="caution">
    <text evidence="2">The sequence shown here is derived from an EMBL/GenBank/DDBJ whole genome shotgun (WGS) entry which is preliminary data.</text>
</comment>
<dbReference type="GeneID" id="78419259"/>
<name>D4CUC2_9FUSO</name>
<organism evidence="2 3">
    <name type="scientific">Fusobacterium periodonticum ATCC 33693</name>
    <dbReference type="NCBI Taxonomy" id="546275"/>
    <lineage>
        <taxon>Bacteria</taxon>
        <taxon>Fusobacteriati</taxon>
        <taxon>Fusobacteriota</taxon>
        <taxon>Fusobacteriia</taxon>
        <taxon>Fusobacteriales</taxon>
        <taxon>Fusobacteriaceae</taxon>
        <taxon>Fusobacterium</taxon>
    </lineage>
</organism>
<dbReference type="RefSeq" id="WP_005972431.1">
    <property type="nucleotide sequence ID" value="NZ_GG665893.1"/>
</dbReference>
<feature type="transmembrane region" description="Helical" evidence="1">
    <location>
        <begin position="75"/>
        <end position="95"/>
    </location>
</feature>
<feature type="transmembrane region" description="Helical" evidence="1">
    <location>
        <begin position="176"/>
        <end position="196"/>
    </location>
</feature>
<sequence length="533" mass="61922">MKNKIESVVNNLLILTIVAITKIVLELFYTYLVSPTYEYAGFLYDFNLSKYCLSWILFLILGIFMLKVKEKFCSFFLHFEFIITVLPMLIFYSLANQETRYMLYVSLSFLIQILILKNIKIEEVSIYIIGVRKKFKILIIFLIMIVVILTMLYNGFHGIKSFDTVYLYNIRKATKYPAIFSYFVMWTRILFIPFFIIQNLDKKKYLKASFYISLQVFLYMCTGEKFTYLILLVIISIYILAKSKVMIGYIYTGLIALISAIFFTKSRIAISFLGERFLFGPALNKFWYYDFFSEYPKIYFSDGILGKALGIYYQYTASSGQLIFAKHFDNRLFDSNSVTGMFGDSYSQLGVVGMILFSVLLASFIKVIAKTTSGISCHVKCSIIAIFVVLLNDAGFLTVFFSGGLFLTLYFFYVFLDLKNIDSKKILIKCHLKYLIKIVLKSYKIIFLYVIIFLILGLILSPVSYNYVLKNYNLYLISGDIEFNKLIFQKIYEMKSIIGIILGSIFLAILLLSYIVLIKFFISVSKIKKEGRK</sequence>
<keyword evidence="1" id="KW-1133">Transmembrane helix</keyword>
<feature type="transmembrane region" description="Helical" evidence="1">
    <location>
        <begin position="137"/>
        <end position="156"/>
    </location>
</feature>
<reference evidence="2 3" key="1">
    <citation type="submission" date="2010-02" db="EMBL/GenBank/DDBJ databases">
        <authorList>
            <person name="Weinstock G."/>
            <person name="Sodergren E."/>
            <person name="Clifton S."/>
            <person name="Fulton L."/>
            <person name="Fulton B."/>
            <person name="Courtney L."/>
            <person name="Fronick C."/>
            <person name="Harrison M."/>
            <person name="Strong C."/>
            <person name="Farmer C."/>
            <person name="Delahaunty K."/>
            <person name="Markovic C."/>
            <person name="Hall O."/>
            <person name="Minx P."/>
            <person name="Tomlinson C."/>
            <person name="Mitreva M."/>
            <person name="Nelson J."/>
            <person name="Hou S."/>
            <person name="Wollam A."/>
            <person name="Pepin K.H."/>
            <person name="Johnson M."/>
            <person name="Bhonagiri V."/>
            <person name="Zhang X."/>
            <person name="Suruliraj S."/>
            <person name="Warren W."/>
            <person name="Chinwalla A."/>
            <person name="Mardis E.R."/>
            <person name="Wilson R.K."/>
        </authorList>
    </citation>
    <scope>NUCLEOTIDE SEQUENCE [LARGE SCALE GENOMIC DNA]</scope>
    <source>
        <strain evidence="2 3">ATCC 33693</strain>
    </source>
</reference>
<feature type="transmembrane region" description="Helical" evidence="1">
    <location>
        <begin position="372"/>
        <end position="390"/>
    </location>
</feature>
<accession>D4CUC2</accession>
<feature type="transmembrane region" description="Helical" evidence="1">
    <location>
        <begin position="345"/>
        <end position="365"/>
    </location>
</feature>
<dbReference type="Proteomes" id="UP000003748">
    <property type="component" value="Unassembled WGS sequence"/>
</dbReference>
<feature type="transmembrane region" description="Helical" evidence="1">
    <location>
        <begin position="12"/>
        <end position="32"/>
    </location>
</feature>
<feature type="transmembrane region" description="Helical" evidence="1">
    <location>
        <begin position="216"/>
        <end position="240"/>
    </location>
</feature>
<keyword evidence="1" id="KW-0812">Transmembrane</keyword>
<feature type="transmembrane region" description="Helical" evidence="1">
    <location>
        <begin position="48"/>
        <end position="68"/>
    </location>
</feature>
<feature type="transmembrane region" description="Helical" evidence="1">
    <location>
        <begin position="246"/>
        <end position="263"/>
    </location>
</feature>
<feature type="transmembrane region" description="Helical" evidence="1">
    <location>
        <begin position="396"/>
        <end position="416"/>
    </location>
</feature>
<dbReference type="HOGENOM" id="CLU_510701_0_0_0"/>
<dbReference type="AlphaFoldDB" id="D4CUC2"/>
<evidence type="ECO:0000313" key="3">
    <source>
        <dbReference type="Proteomes" id="UP000003748"/>
    </source>
</evidence>
<feature type="transmembrane region" description="Helical" evidence="1">
    <location>
        <begin position="446"/>
        <end position="465"/>
    </location>
</feature>
<evidence type="ECO:0008006" key="4">
    <source>
        <dbReference type="Google" id="ProtNLM"/>
    </source>
</evidence>
<evidence type="ECO:0000256" key="1">
    <source>
        <dbReference type="SAM" id="Phobius"/>
    </source>
</evidence>
<proteinExistence type="predicted"/>
<gene>
    <name evidence="2" type="ORF">FUSPEROL_00997</name>
</gene>
<dbReference type="EMBL" id="ACJY01000051">
    <property type="protein sequence ID" value="EFE87073.1"/>
    <property type="molecule type" value="Genomic_DNA"/>
</dbReference>
<dbReference type="OrthoDB" id="110893at2"/>
<feature type="transmembrane region" description="Helical" evidence="1">
    <location>
        <begin position="497"/>
        <end position="522"/>
    </location>
</feature>
<protein>
    <recommendedName>
        <fullName evidence="4">O-antigen polymerase</fullName>
    </recommendedName>
</protein>